<proteinExistence type="predicted"/>
<dbReference type="AlphaFoldDB" id="A0A9N8YNB8"/>
<dbReference type="EMBL" id="CAJVPK010000032">
    <property type="protein sequence ID" value="CAG8435463.1"/>
    <property type="molecule type" value="Genomic_DNA"/>
</dbReference>
<organism evidence="1 2">
    <name type="scientific">Diversispora eburnea</name>
    <dbReference type="NCBI Taxonomy" id="1213867"/>
    <lineage>
        <taxon>Eukaryota</taxon>
        <taxon>Fungi</taxon>
        <taxon>Fungi incertae sedis</taxon>
        <taxon>Mucoromycota</taxon>
        <taxon>Glomeromycotina</taxon>
        <taxon>Glomeromycetes</taxon>
        <taxon>Diversisporales</taxon>
        <taxon>Diversisporaceae</taxon>
        <taxon>Diversispora</taxon>
    </lineage>
</organism>
<evidence type="ECO:0000313" key="2">
    <source>
        <dbReference type="Proteomes" id="UP000789706"/>
    </source>
</evidence>
<dbReference type="Proteomes" id="UP000789706">
    <property type="component" value="Unassembled WGS sequence"/>
</dbReference>
<evidence type="ECO:0000313" key="1">
    <source>
        <dbReference type="EMBL" id="CAG8435463.1"/>
    </source>
</evidence>
<reference evidence="1" key="1">
    <citation type="submission" date="2021-06" db="EMBL/GenBank/DDBJ databases">
        <authorList>
            <person name="Kallberg Y."/>
            <person name="Tangrot J."/>
            <person name="Rosling A."/>
        </authorList>
    </citation>
    <scope>NUCLEOTIDE SEQUENCE</scope>
    <source>
        <strain evidence="1">AZ414A</strain>
    </source>
</reference>
<accession>A0A9N8YNB8</accession>
<dbReference type="OrthoDB" id="2117820at2759"/>
<protein>
    <submittedName>
        <fullName evidence="1">5739_t:CDS:1</fullName>
    </submittedName>
</protein>
<gene>
    <name evidence="1" type="ORF">DEBURN_LOCUS879</name>
</gene>
<sequence length="225" mass="26083">MLKGSTSASYFPDEFLAGVCTALSTPSDLEALKQMFTPRLYDRFVTELEKISSEKSSITIEISKIYNSKIHDIWVNVGSQRATQKRFSDDKEIQRNYLIIHWMTIRIGIQRGDEKESYAERKAKVSKAFSDGIGFKVDVNFDADIIYSLKSSENQQLIYDQVRRPLIVRFESPYFEPSNKIFKKITSNEAGNEEEDSVMNWNWQVGDIDYLLEKEDLESEEKLET</sequence>
<name>A0A9N8YNB8_9GLOM</name>
<comment type="caution">
    <text evidence="1">The sequence shown here is derived from an EMBL/GenBank/DDBJ whole genome shotgun (WGS) entry which is preliminary data.</text>
</comment>
<keyword evidence="2" id="KW-1185">Reference proteome</keyword>